<evidence type="ECO:0000256" key="1">
    <source>
        <dbReference type="ARBA" id="ARBA00010728"/>
    </source>
</evidence>
<dbReference type="InterPro" id="IPR042103">
    <property type="entry name" value="SerRS_1_N_sf"/>
</dbReference>
<keyword evidence="14" id="KW-1185">Reference proteome</keyword>
<evidence type="ECO:0000256" key="11">
    <source>
        <dbReference type="SAM" id="MobiDB-lite"/>
    </source>
</evidence>
<dbReference type="SUPFAM" id="SSF46589">
    <property type="entry name" value="tRNA-binding arm"/>
    <property type="match status" value="1"/>
</dbReference>
<dbReference type="CDD" id="cd00770">
    <property type="entry name" value="SerRS_core"/>
    <property type="match status" value="1"/>
</dbReference>
<evidence type="ECO:0000256" key="8">
    <source>
        <dbReference type="ARBA" id="ARBA00031113"/>
    </source>
</evidence>
<dbReference type="EMBL" id="CCKQ01019434">
    <property type="protein sequence ID" value="CDW91450.1"/>
    <property type="molecule type" value="Genomic_DNA"/>
</dbReference>
<name>A0A078BA92_STYLE</name>
<evidence type="ECO:0000256" key="3">
    <source>
        <dbReference type="ARBA" id="ARBA00022598"/>
    </source>
</evidence>
<evidence type="ECO:0000256" key="2">
    <source>
        <dbReference type="ARBA" id="ARBA00012840"/>
    </source>
</evidence>
<dbReference type="PROSITE" id="PS50862">
    <property type="entry name" value="AA_TRNA_LIGASE_II"/>
    <property type="match status" value="1"/>
</dbReference>
<feature type="site" description="Important for serine binding" evidence="9">
    <location>
        <position position="401"/>
    </location>
</feature>
<dbReference type="InParanoid" id="A0A078BA92"/>
<dbReference type="Proteomes" id="UP000039865">
    <property type="component" value="Unassembled WGS sequence"/>
</dbReference>
<evidence type="ECO:0000313" key="14">
    <source>
        <dbReference type="Proteomes" id="UP000039865"/>
    </source>
</evidence>
<dbReference type="GO" id="GO:0006434">
    <property type="term" value="P:seryl-tRNA aminoacylation"/>
    <property type="evidence" value="ECO:0007669"/>
    <property type="project" value="InterPro"/>
</dbReference>
<dbReference type="PIRSF" id="PIRSF001529">
    <property type="entry name" value="Ser-tRNA-synth_IIa"/>
    <property type="match status" value="1"/>
</dbReference>
<protein>
    <recommendedName>
        <fullName evidence="2">serine--tRNA ligase</fullName>
        <ecNumber evidence="2">6.1.1.11</ecNumber>
    </recommendedName>
    <alternativeName>
        <fullName evidence="8">Seryl-tRNA synthetase</fullName>
    </alternativeName>
</protein>
<keyword evidence="5 10" id="KW-0067">ATP-binding</keyword>
<dbReference type="InterPro" id="IPR002314">
    <property type="entry name" value="aa-tRNA-synt_IIb"/>
</dbReference>
<dbReference type="PRINTS" id="PR00981">
    <property type="entry name" value="TRNASYNTHSER"/>
</dbReference>
<gene>
    <name evidence="13" type="primary">Contig8800.g9403</name>
    <name evidence="13" type="ORF">STYLEM_20605</name>
</gene>
<dbReference type="InterPro" id="IPR010978">
    <property type="entry name" value="tRNA-bd_arm"/>
</dbReference>
<evidence type="ECO:0000256" key="9">
    <source>
        <dbReference type="PIRSR" id="PIRSR001529-1"/>
    </source>
</evidence>
<dbReference type="InterPro" id="IPR045864">
    <property type="entry name" value="aa-tRNA-synth_II/BPL/LPL"/>
</dbReference>
<keyword evidence="7 13" id="KW-0030">Aminoacyl-tRNA synthetase</keyword>
<dbReference type="FunFam" id="3.30.930.10:FF:000026">
    <property type="entry name" value="Seryl-tRNA synthetase, cytoplasmic"/>
    <property type="match status" value="1"/>
</dbReference>
<dbReference type="EC" id="6.1.1.11" evidence="2"/>
<evidence type="ECO:0000259" key="12">
    <source>
        <dbReference type="PROSITE" id="PS50862"/>
    </source>
</evidence>
<dbReference type="Pfam" id="PF00587">
    <property type="entry name" value="tRNA-synt_2b"/>
    <property type="match status" value="1"/>
</dbReference>
<feature type="binding site" evidence="9">
    <location>
        <position position="278"/>
    </location>
    <ligand>
        <name>L-serine</name>
        <dbReference type="ChEBI" id="CHEBI:33384"/>
    </ligand>
</feature>
<dbReference type="InterPro" id="IPR015866">
    <property type="entry name" value="Ser-tRNA-synth_1_N"/>
</dbReference>
<evidence type="ECO:0000256" key="5">
    <source>
        <dbReference type="ARBA" id="ARBA00022840"/>
    </source>
</evidence>
<keyword evidence="3" id="KW-0436">Ligase</keyword>
<feature type="domain" description="Aminoacyl-transfer RNA synthetases class-II family profile" evidence="12">
    <location>
        <begin position="152"/>
        <end position="425"/>
    </location>
</feature>
<comment type="similarity">
    <text evidence="1">Belongs to the class-II aminoacyl-tRNA synthetase family. Type-1 seryl-tRNA synthetase subfamily.</text>
</comment>
<feature type="binding site" evidence="10">
    <location>
        <begin position="365"/>
        <end position="368"/>
    </location>
    <ligand>
        <name>ATP</name>
        <dbReference type="ChEBI" id="CHEBI:30616"/>
    </ligand>
</feature>
<evidence type="ECO:0000256" key="10">
    <source>
        <dbReference type="PIRSR" id="PIRSR001529-2"/>
    </source>
</evidence>
<evidence type="ECO:0000313" key="13">
    <source>
        <dbReference type="EMBL" id="CDW91450.1"/>
    </source>
</evidence>
<feature type="binding site" evidence="10">
    <location>
        <begin position="294"/>
        <end position="297"/>
    </location>
    <ligand>
        <name>ATP</name>
        <dbReference type="ChEBI" id="CHEBI:30616"/>
    </ligand>
</feature>
<sequence>MPIDINLLRTDAGSDPSVVKLSEERRFRDPKLIDEIIEIDEQWRKLTYQVDKLKKEHNDLSKEIGKRMKESKGEDKCEEEKKQSNEMKIVVEQTEKQKDELTHLRDKKLGLIGNLVYSDVPISKNEEENLVTSTWGTIPELKVDGKTLGHLHHHEIMECLDMVEFERGQKIAGHRGYFLKGNGVLLNQALINFGNTFLSAREYTSLQPPFFMKQSIMNETCQLSDFEENLYKVHGQSVDEPMYLIATSEQPISALHRNEWLEPGDLPIRYAGISSCFRKEAGAHGRDVWGIFRVHQFEKVEQFCITTPENSWAMHEEMIKIAEEFYQTLELPYRVVNIVSGELNDAAAKKYDLEAWFPGYDAFRELVSCSNCTDFQSRGLEVRLAVKNTKEKLYVHMLNATLCATERTMCCILENYQTEEGVRVPQCLQPFMGGKDFLPYNKKAVEKFMDRKQKEEAKEQQKKKK</sequence>
<dbReference type="InterPro" id="IPR002317">
    <property type="entry name" value="Ser-tRNA-ligase_type_1"/>
</dbReference>
<feature type="binding site" evidence="9">
    <location>
        <position position="399"/>
    </location>
    <ligand>
        <name>L-serine</name>
        <dbReference type="ChEBI" id="CHEBI:33384"/>
    </ligand>
</feature>
<dbReference type="SUPFAM" id="SSF55681">
    <property type="entry name" value="Class II aaRS and biotin synthetases"/>
    <property type="match status" value="1"/>
</dbReference>
<dbReference type="GO" id="GO:0004828">
    <property type="term" value="F:serine-tRNA ligase activity"/>
    <property type="evidence" value="ECO:0007669"/>
    <property type="project" value="UniProtKB-EC"/>
</dbReference>
<dbReference type="AlphaFoldDB" id="A0A078BA92"/>
<organism evidence="13 14">
    <name type="scientific">Stylonychia lemnae</name>
    <name type="common">Ciliate</name>
    <dbReference type="NCBI Taxonomy" id="5949"/>
    <lineage>
        <taxon>Eukaryota</taxon>
        <taxon>Sar</taxon>
        <taxon>Alveolata</taxon>
        <taxon>Ciliophora</taxon>
        <taxon>Intramacronucleata</taxon>
        <taxon>Spirotrichea</taxon>
        <taxon>Stichotrichia</taxon>
        <taxon>Sporadotrichida</taxon>
        <taxon>Oxytrichidae</taxon>
        <taxon>Stylonychinae</taxon>
        <taxon>Stylonychia</taxon>
    </lineage>
</organism>
<evidence type="ECO:0000256" key="4">
    <source>
        <dbReference type="ARBA" id="ARBA00022741"/>
    </source>
</evidence>
<dbReference type="Pfam" id="PF02403">
    <property type="entry name" value="Seryl_tRNA_N"/>
    <property type="match status" value="1"/>
</dbReference>
<feature type="binding site" evidence="10">
    <location>
        <begin position="278"/>
        <end position="280"/>
    </location>
    <ligand>
        <name>ATP</name>
        <dbReference type="ChEBI" id="CHEBI:30616"/>
    </ligand>
</feature>
<dbReference type="InterPro" id="IPR006195">
    <property type="entry name" value="aa-tRNA-synth_II"/>
</dbReference>
<reference evidence="13 14" key="1">
    <citation type="submission" date="2014-06" db="EMBL/GenBank/DDBJ databases">
        <authorList>
            <person name="Swart Estienne"/>
        </authorList>
    </citation>
    <scope>NUCLEOTIDE SEQUENCE [LARGE SCALE GENOMIC DNA]</scope>
    <source>
        <strain evidence="13 14">130c</strain>
    </source>
</reference>
<evidence type="ECO:0000256" key="7">
    <source>
        <dbReference type="ARBA" id="ARBA00023146"/>
    </source>
</evidence>
<dbReference type="NCBIfam" id="TIGR00414">
    <property type="entry name" value="serS"/>
    <property type="match status" value="1"/>
</dbReference>
<keyword evidence="4" id="KW-0547">Nucleotide-binding</keyword>
<dbReference type="InterPro" id="IPR033729">
    <property type="entry name" value="SerRS_core"/>
</dbReference>
<feature type="region of interest" description="Disordered" evidence="11">
    <location>
        <begin position="64"/>
        <end position="84"/>
    </location>
</feature>
<dbReference type="OrthoDB" id="10264585at2759"/>
<evidence type="ECO:0000256" key="6">
    <source>
        <dbReference type="ARBA" id="ARBA00022917"/>
    </source>
</evidence>
<dbReference type="Gene3D" id="1.10.287.40">
    <property type="entry name" value="Serine-tRNA synthetase, tRNA binding domain"/>
    <property type="match status" value="1"/>
</dbReference>
<dbReference type="PANTHER" id="PTHR11778">
    <property type="entry name" value="SERYL-TRNA SYNTHETASE"/>
    <property type="match status" value="1"/>
</dbReference>
<accession>A0A078BA92</accession>
<dbReference type="Gene3D" id="3.30.930.10">
    <property type="entry name" value="Bira Bifunctional Protein, Domain 2"/>
    <property type="match status" value="1"/>
</dbReference>
<proteinExistence type="inferred from homology"/>
<dbReference type="OMA" id="GYTPCFR"/>
<feature type="binding site" evidence="9">
    <location>
        <position position="247"/>
    </location>
    <ligand>
        <name>L-serine</name>
        <dbReference type="ChEBI" id="CHEBI:33384"/>
    </ligand>
</feature>
<dbReference type="GO" id="GO:0005524">
    <property type="term" value="F:ATP binding"/>
    <property type="evidence" value="ECO:0007669"/>
    <property type="project" value="UniProtKB-KW"/>
</dbReference>
<keyword evidence="6" id="KW-0648">Protein biosynthesis</keyword>
<dbReference type="FunCoup" id="A0A078BA92">
    <property type="interactions" value="465"/>
</dbReference>
<feature type="binding site" evidence="9">
    <location>
        <position position="301"/>
    </location>
    <ligand>
        <name>L-serine</name>
        <dbReference type="ChEBI" id="CHEBI:33384"/>
    </ligand>
</feature>